<accession>A0A9E2BFG2</accession>
<dbReference type="EC" id="2.7.11.1" evidence="1"/>
<dbReference type="AlphaFoldDB" id="A0A9E2BFG2"/>
<protein>
    <submittedName>
        <fullName evidence="1">Serine-protein kinase RsbW</fullName>
        <ecNumber evidence="1">2.7.11.1</ecNumber>
    </submittedName>
</protein>
<organism evidence="1 2">
    <name type="scientific">Psychracetigena formicireducens</name>
    <dbReference type="NCBI Taxonomy" id="2986056"/>
    <lineage>
        <taxon>Bacteria</taxon>
        <taxon>Bacillati</taxon>
        <taxon>Candidatus Lithacetigenota</taxon>
        <taxon>Candidatus Psychracetigena</taxon>
    </lineage>
</organism>
<comment type="caution">
    <text evidence="1">The sequence shown here is derived from an EMBL/GenBank/DDBJ whole genome shotgun (WGS) entry which is preliminary data.</text>
</comment>
<sequence>MSKAFLILPLEESFLTQSRLFVSGAATQAGLGFEEVEDLKLFVAELMSCLLNSEVRRGTIRISYEMKGEVFYLLMEIPRRYSCFLDKDITTNVLLSCLADNVEKTDTRRGVLVRIVKHVASSR</sequence>
<evidence type="ECO:0000313" key="1">
    <source>
        <dbReference type="EMBL" id="MBT9144631.1"/>
    </source>
</evidence>
<keyword evidence="1" id="KW-0418">Kinase</keyword>
<evidence type="ECO:0000313" key="2">
    <source>
        <dbReference type="Proteomes" id="UP000811545"/>
    </source>
</evidence>
<proteinExistence type="predicted"/>
<name>A0A9E2BFG2_PSYF1</name>
<gene>
    <name evidence="1" type="primary">rsbW</name>
    <name evidence="1" type="ORF">DDT42_00473</name>
</gene>
<reference evidence="1 2" key="1">
    <citation type="journal article" date="2021" name="bioRxiv">
        <title>Unique metabolic strategies in Hadean analogues reveal hints for primordial physiology.</title>
        <authorList>
            <person name="Nobu M.K."/>
            <person name="Nakai R."/>
            <person name="Tamazawa S."/>
            <person name="Mori H."/>
            <person name="Toyoda A."/>
            <person name="Ijiri A."/>
            <person name="Suzuki S."/>
            <person name="Kurokawa K."/>
            <person name="Kamagata Y."/>
            <person name="Tamaki H."/>
        </authorList>
    </citation>
    <scope>NUCLEOTIDE SEQUENCE [LARGE SCALE GENOMIC DNA]</scope>
    <source>
        <strain evidence="1">BS525</strain>
    </source>
</reference>
<dbReference type="Proteomes" id="UP000811545">
    <property type="component" value="Unassembled WGS sequence"/>
</dbReference>
<dbReference type="EMBL" id="QLTW01000014">
    <property type="protein sequence ID" value="MBT9144631.1"/>
    <property type="molecule type" value="Genomic_DNA"/>
</dbReference>
<dbReference type="GO" id="GO:0004674">
    <property type="term" value="F:protein serine/threonine kinase activity"/>
    <property type="evidence" value="ECO:0007669"/>
    <property type="project" value="UniProtKB-EC"/>
</dbReference>
<keyword evidence="1" id="KW-0808">Transferase</keyword>